<name>A0AA41VKM7_PAPNU</name>
<dbReference type="InterPro" id="IPR001236">
    <property type="entry name" value="Lactate/malate_DH_N"/>
</dbReference>
<evidence type="ECO:0000259" key="12">
    <source>
        <dbReference type="Pfam" id="PF00056"/>
    </source>
</evidence>
<evidence type="ECO:0000256" key="4">
    <source>
        <dbReference type="ARBA" id="ARBA00013132"/>
    </source>
</evidence>
<dbReference type="PANTHER" id="PTHR23382">
    <property type="entry name" value="MALATE DEHYDROGENASE"/>
    <property type="match status" value="1"/>
</dbReference>
<dbReference type="PROSITE" id="PS00068">
    <property type="entry name" value="MDH"/>
    <property type="match status" value="1"/>
</dbReference>
<reference evidence="14" key="1">
    <citation type="submission" date="2022-03" db="EMBL/GenBank/DDBJ databases">
        <title>A functionally conserved STORR gene fusion in Papaver species that diverged 16.8 million years ago.</title>
        <authorList>
            <person name="Catania T."/>
        </authorList>
    </citation>
    <scope>NUCLEOTIDE SEQUENCE</scope>
    <source>
        <strain evidence="14">S-191538</strain>
    </source>
</reference>
<gene>
    <name evidence="14" type="ORF">MKW94_012497</name>
</gene>
<dbReference type="SUPFAM" id="SSF56327">
    <property type="entry name" value="LDH C-terminal domain-like"/>
    <property type="match status" value="1"/>
</dbReference>
<evidence type="ECO:0000256" key="11">
    <source>
        <dbReference type="ARBA" id="ARBA00047976"/>
    </source>
</evidence>
<dbReference type="InterPro" id="IPR001252">
    <property type="entry name" value="Malate_DH_AS"/>
</dbReference>
<sequence length="423" mass="46887">MVVSRFTYTYSEAETHSFSSQFSSLTKTNIDSLKKIKHQRFGVFRVTYDLVAEEETKSWKKLINVAVSGAAGMISNHLLFKLASGEVFGANQPIALKLLGSETSFEALEGVAMELEDSLYPLLRELSIGIDPFDVFKGVEWALLIGAKPREPGMERADLLDINGQIFAEQGKALNAVASRNVKVLVVGNPCNTNALICMKNAPGIPPKNFHALTRLDENRAKCQVHILPMHNDFILSRLCIVITHLNIFFQQLALKAGVFYDKVSNVTIWGNHSTTQVPDFLNAKINGVPAKDVIKDNHWLENEFTQKVQMRGGVLIKKWGRSSAASTAVSIVDAIRSLITPTPKGDWFSSGVYTSGNPYGLAEDIVFSMPCRSEGNGDYELVKDVIIDDYLRARIKKSEDELFAEKRCVGDAYCDIMLPGEM</sequence>
<accession>A0AA41VKM7</accession>
<feature type="domain" description="Lactate/malate dehydrogenase C-terminal" evidence="13">
    <location>
        <begin position="214"/>
        <end position="410"/>
    </location>
</feature>
<dbReference type="EMBL" id="JAJJMA010242365">
    <property type="protein sequence ID" value="MCL7043059.1"/>
    <property type="molecule type" value="Genomic_DNA"/>
</dbReference>
<dbReference type="GO" id="GO:0009507">
    <property type="term" value="C:chloroplast"/>
    <property type="evidence" value="ECO:0007669"/>
    <property type="project" value="UniProtKB-SubCell"/>
</dbReference>
<keyword evidence="6" id="KW-0934">Plastid</keyword>
<evidence type="ECO:0000256" key="7">
    <source>
        <dbReference type="ARBA" id="ARBA00022857"/>
    </source>
</evidence>
<evidence type="ECO:0000313" key="15">
    <source>
        <dbReference type="Proteomes" id="UP001177140"/>
    </source>
</evidence>
<dbReference type="CDD" id="cd01338">
    <property type="entry name" value="MDH_chloroplast-like"/>
    <property type="match status" value="1"/>
</dbReference>
<evidence type="ECO:0000259" key="13">
    <source>
        <dbReference type="Pfam" id="PF02866"/>
    </source>
</evidence>
<keyword evidence="10" id="KW-1015">Disulfide bond</keyword>
<dbReference type="Gene3D" id="3.40.50.720">
    <property type="entry name" value="NAD(P)-binding Rossmann-like Domain"/>
    <property type="match status" value="1"/>
</dbReference>
<dbReference type="InterPro" id="IPR022383">
    <property type="entry name" value="Lactate/malate_DH_C"/>
</dbReference>
<keyword evidence="5" id="KW-0150">Chloroplast</keyword>
<dbReference type="Proteomes" id="UP001177140">
    <property type="component" value="Unassembled WGS sequence"/>
</dbReference>
<keyword evidence="9" id="KW-0560">Oxidoreductase</keyword>
<dbReference type="GO" id="GO:0046554">
    <property type="term" value="F:L-malate dehydrogenase (NADP+) activity"/>
    <property type="evidence" value="ECO:0007669"/>
    <property type="project" value="UniProtKB-EC"/>
</dbReference>
<dbReference type="FunFam" id="3.40.50.720:FF:000144">
    <property type="entry name" value="Malate dehydrogenase [NADP]"/>
    <property type="match status" value="1"/>
</dbReference>
<evidence type="ECO:0000256" key="9">
    <source>
        <dbReference type="ARBA" id="ARBA00023002"/>
    </source>
</evidence>
<dbReference type="Pfam" id="PF00056">
    <property type="entry name" value="Ldh_1_N"/>
    <property type="match status" value="1"/>
</dbReference>
<keyword evidence="7" id="KW-0521">NADP</keyword>
<feature type="domain" description="Lactate/malate dehydrogenase N-terminal" evidence="12">
    <location>
        <begin position="64"/>
        <end position="211"/>
    </location>
</feature>
<evidence type="ECO:0000256" key="1">
    <source>
        <dbReference type="ARBA" id="ARBA00004229"/>
    </source>
</evidence>
<evidence type="ECO:0000256" key="6">
    <source>
        <dbReference type="ARBA" id="ARBA00022640"/>
    </source>
</evidence>
<evidence type="ECO:0000256" key="8">
    <source>
        <dbReference type="ARBA" id="ARBA00022946"/>
    </source>
</evidence>
<dbReference type="GO" id="GO:0006108">
    <property type="term" value="P:malate metabolic process"/>
    <property type="evidence" value="ECO:0007669"/>
    <property type="project" value="InterPro"/>
</dbReference>
<organism evidence="14 15">
    <name type="scientific">Papaver nudicaule</name>
    <name type="common">Iceland poppy</name>
    <dbReference type="NCBI Taxonomy" id="74823"/>
    <lineage>
        <taxon>Eukaryota</taxon>
        <taxon>Viridiplantae</taxon>
        <taxon>Streptophyta</taxon>
        <taxon>Embryophyta</taxon>
        <taxon>Tracheophyta</taxon>
        <taxon>Spermatophyta</taxon>
        <taxon>Magnoliopsida</taxon>
        <taxon>Ranunculales</taxon>
        <taxon>Papaveraceae</taxon>
        <taxon>Papaveroideae</taxon>
        <taxon>Papaver</taxon>
    </lineage>
</organism>
<dbReference type="SUPFAM" id="SSF51735">
    <property type="entry name" value="NAD(P)-binding Rossmann-fold domains"/>
    <property type="match status" value="1"/>
</dbReference>
<dbReference type="AlphaFoldDB" id="A0AA41VKM7"/>
<evidence type="ECO:0000256" key="10">
    <source>
        <dbReference type="ARBA" id="ARBA00023157"/>
    </source>
</evidence>
<comment type="subcellular location">
    <subcellularLocation>
        <location evidence="1">Plastid</location>
        <location evidence="1">Chloroplast</location>
    </subcellularLocation>
</comment>
<dbReference type="Pfam" id="PF02866">
    <property type="entry name" value="Ldh_1_C"/>
    <property type="match status" value="1"/>
</dbReference>
<keyword evidence="15" id="KW-1185">Reference proteome</keyword>
<comment type="caution">
    <text evidence="14">The sequence shown here is derived from an EMBL/GenBank/DDBJ whole genome shotgun (WGS) entry which is preliminary data.</text>
</comment>
<evidence type="ECO:0000256" key="5">
    <source>
        <dbReference type="ARBA" id="ARBA00022528"/>
    </source>
</evidence>
<protein>
    <recommendedName>
        <fullName evidence="4">malate dehydrogenase (NADP(+))</fullName>
        <ecNumber evidence="4">1.1.1.82</ecNumber>
    </recommendedName>
</protein>
<dbReference type="Gene3D" id="3.90.110.10">
    <property type="entry name" value="Lactate dehydrogenase/glycoside hydrolase, family 4, C-terminal"/>
    <property type="match status" value="1"/>
</dbReference>
<dbReference type="InterPro" id="IPR015955">
    <property type="entry name" value="Lactate_DH/Glyco_Ohase_4_C"/>
</dbReference>
<dbReference type="FunFam" id="3.90.110.10:FF:000002">
    <property type="entry name" value="Malate dehydrogenase"/>
    <property type="match status" value="1"/>
</dbReference>
<evidence type="ECO:0000256" key="3">
    <source>
        <dbReference type="ARBA" id="ARBA00011738"/>
    </source>
</evidence>
<comment type="subunit">
    <text evidence="3">Homodimer.</text>
</comment>
<comment type="similarity">
    <text evidence="2">Belongs to the LDH/MDH superfamily. MDH type 2 family.</text>
</comment>
<evidence type="ECO:0000313" key="14">
    <source>
        <dbReference type="EMBL" id="MCL7043059.1"/>
    </source>
</evidence>
<evidence type="ECO:0000256" key="2">
    <source>
        <dbReference type="ARBA" id="ARBA00009613"/>
    </source>
</evidence>
<keyword evidence="8" id="KW-0809">Transit peptide</keyword>
<dbReference type="InterPro" id="IPR036291">
    <property type="entry name" value="NAD(P)-bd_dom_sf"/>
</dbReference>
<dbReference type="EC" id="1.1.1.82" evidence="4"/>
<proteinExistence type="inferred from homology"/>
<comment type="catalytic activity">
    <reaction evidence="11">
        <text>(S)-malate + NADP(+) = oxaloacetate + NADPH + H(+)</text>
        <dbReference type="Rhea" id="RHEA:10824"/>
        <dbReference type="ChEBI" id="CHEBI:15378"/>
        <dbReference type="ChEBI" id="CHEBI:15589"/>
        <dbReference type="ChEBI" id="CHEBI:16452"/>
        <dbReference type="ChEBI" id="CHEBI:57783"/>
        <dbReference type="ChEBI" id="CHEBI:58349"/>
        <dbReference type="EC" id="1.1.1.82"/>
    </reaction>
</comment>
<dbReference type="InterPro" id="IPR010945">
    <property type="entry name" value="Malate_DH_type2"/>
</dbReference>